<comment type="caution">
    <text evidence="7">The sequence shown here is derived from an EMBL/GenBank/DDBJ whole genome shotgun (WGS) entry which is preliminary data.</text>
</comment>
<keyword evidence="4 6" id="KW-1133">Transmembrane helix</keyword>
<proteinExistence type="predicted"/>
<keyword evidence="3 6" id="KW-0812">Transmembrane</keyword>
<keyword evidence="9" id="KW-1185">Reference proteome</keyword>
<gene>
    <name evidence="7" type="ORF">M9Y10_020533</name>
    <name evidence="8" type="ORF">M9Y10_031491</name>
</gene>
<feature type="transmembrane region" description="Helical" evidence="6">
    <location>
        <begin position="224"/>
        <end position="242"/>
    </location>
</feature>
<evidence type="ECO:0000256" key="5">
    <source>
        <dbReference type="ARBA" id="ARBA00023136"/>
    </source>
</evidence>
<evidence type="ECO:0000313" key="8">
    <source>
        <dbReference type="EMBL" id="KAK8839783.1"/>
    </source>
</evidence>
<reference evidence="7 9" key="1">
    <citation type="submission" date="2024-04" db="EMBL/GenBank/DDBJ databases">
        <title>Tritrichomonas musculus Genome.</title>
        <authorList>
            <person name="Alves-Ferreira E."/>
            <person name="Grigg M."/>
            <person name="Lorenzi H."/>
            <person name="Galac M."/>
        </authorList>
    </citation>
    <scope>NUCLEOTIDE SEQUENCE [LARGE SCALE GENOMIC DNA]</scope>
    <source>
        <strain evidence="7 9">EAF2021</strain>
    </source>
</reference>
<evidence type="ECO:0000313" key="9">
    <source>
        <dbReference type="Proteomes" id="UP001470230"/>
    </source>
</evidence>
<feature type="transmembrane region" description="Helical" evidence="6">
    <location>
        <begin position="6"/>
        <end position="28"/>
    </location>
</feature>
<dbReference type="NCBIfam" id="TIGR01065">
    <property type="entry name" value="hlyIII"/>
    <property type="match status" value="1"/>
</dbReference>
<dbReference type="EMBL" id="JAPFFF010000050">
    <property type="protein sequence ID" value="KAK8839783.1"/>
    <property type="molecule type" value="Genomic_DNA"/>
</dbReference>
<dbReference type="Proteomes" id="UP001470230">
    <property type="component" value="Unassembled WGS sequence"/>
</dbReference>
<evidence type="ECO:0000256" key="2">
    <source>
        <dbReference type="ARBA" id="ARBA00022475"/>
    </source>
</evidence>
<organism evidence="7 9">
    <name type="scientific">Tritrichomonas musculus</name>
    <dbReference type="NCBI Taxonomy" id="1915356"/>
    <lineage>
        <taxon>Eukaryota</taxon>
        <taxon>Metamonada</taxon>
        <taxon>Parabasalia</taxon>
        <taxon>Tritrichomonadida</taxon>
        <taxon>Tritrichomonadidae</taxon>
        <taxon>Tritrichomonas</taxon>
    </lineage>
</organism>
<name>A0ABR2GLZ7_9EUKA</name>
<evidence type="ECO:0000256" key="6">
    <source>
        <dbReference type="SAM" id="Phobius"/>
    </source>
</evidence>
<feature type="transmembrane region" description="Helical" evidence="6">
    <location>
        <begin position="71"/>
        <end position="91"/>
    </location>
</feature>
<evidence type="ECO:0000313" key="7">
    <source>
        <dbReference type="EMBL" id="KAK8834944.1"/>
    </source>
</evidence>
<dbReference type="PANTHER" id="PTHR20855">
    <property type="entry name" value="ADIPOR/PROGESTIN RECEPTOR-RELATED"/>
    <property type="match status" value="1"/>
</dbReference>
<feature type="transmembrane region" description="Helical" evidence="6">
    <location>
        <begin position="141"/>
        <end position="161"/>
    </location>
</feature>
<accession>A0ABR2GLZ7</accession>
<evidence type="ECO:0000256" key="1">
    <source>
        <dbReference type="ARBA" id="ARBA00004651"/>
    </source>
</evidence>
<dbReference type="InterPro" id="IPR004254">
    <property type="entry name" value="AdipoR/HlyIII-related"/>
</dbReference>
<sequence>MIFFYFLSIVCNQIIFQYFLFIKILNFLKQNGYDQIFDRTNMGKVSQAIKRFFTFVPTTELPIWLDEKEEIANTITHLIGAVLCVPALIMLMISAVRIGDKSLIIGNLVFGLSMNILYWNSSFYHGVNPKKHPKLKIITRYLDHISIYLLIAGSYTPLTLVSMKGTTGYVILGVVWGIALVGTVIKILHFDGFYSVALFLYIGMGWIVIFSIKDLIKAFSKRGLYWLVIGGIFYTIGCYFFSKDTIVPFFHAVWHLYVLMGSVCHFIVVYFYCYSDKYINN</sequence>
<keyword evidence="2" id="KW-1003">Cell membrane</keyword>
<feature type="transmembrane region" description="Helical" evidence="6">
    <location>
        <begin position="103"/>
        <end position="121"/>
    </location>
</feature>
<keyword evidence="5 6" id="KW-0472">Membrane</keyword>
<dbReference type="Pfam" id="PF03006">
    <property type="entry name" value="HlyIII"/>
    <property type="match status" value="1"/>
</dbReference>
<feature type="transmembrane region" description="Helical" evidence="6">
    <location>
        <begin position="168"/>
        <end position="187"/>
    </location>
</feature>
<comment type="subcellular location">
    <subcellularLocation>
        <location evidence="1">Cell membrane</location>
        <topology evidence="1">Multi-pass membrane protein</topology>
    </subcellularLocation>
</comment>
<dbReference type="InterPro" id="IPR005744">
    <property type="entry name" value="Hy-lIII"/>
</dbReference>
<protein>
    <recommendedName>
        <fullName evidence="10">Hemolysin-3</fullName>
    </recommendedName>
</protein>
<evidence type="ECO:0000256" key="4">
    <source>
        <dbReference type="ARBA" id="ARBA00022989"/>
    </source>
</evidence>
<feature type="transmembrane region" description="Helical" evidence="6">
    <location>
        <begin position="254"/>
        <end position="273"/>
    </location>
</feature>
<dbReference type="PANTHER" id="PTHR20855:SF3">
    <property type="entry name" value="LD03007P"/>
    <property type="match status" value="1"/>
</dbReference>
<evidence type="ECO:0000256" key="3">
    <source>
        <dbReference type="ARBA" id="ARBA00022692"/>
    </source>
</evidence>
<feature type="transmembrane region" description="Helical" evidence="6">
    <location>
        <begin position="193"/>
        <end position="212"/>
    </location>
</feature>
<dbReference type="EMBL" id="JAPFFF010000263">
    <property type="protein sequence ID" value="KAK8834944.1"/>
    <property type="molecule type" value="Genomic_DNA"/>
</dbReference>
<evidence type="ECO:0008006" key="10">
    <source>
        <dbReference type="Google" id="ProtNLM"/>
    </source>
</evidence>